<keyword evidence="3" id="KW-1185">Reference proteome</keyword>
<evidence type="ECO:0000313" key="2">
    <source>
        <dbReference type="EMBL" id="KAF2786120.1"/>
    </source>
</evidence>
<accession>A0A6A6WPU4</accession>
<evidence type="ECO:0000259" key="1">
    <source>
        <dbReference type="Pfam" id="PF07883"/>
    </source>
</evidence>
<dbReference type="PANTHER" id="PTHR36156">
    <property type="entry name" value="SLR2101 PROTEIN"/>
    <property type="match status" value="1"/>
</dbReference>
<dbReference type="InterPro" id="IPR011051">
    <property type="entry name" value="RmlC_Cupin_sf"/>
</dbReference>
<dbReference type="Proteomes" id="UP000799757">
    <property type="component" value="Unassembled WGS sequence"/>
</dbReference>
<dbReference type="InterPro" id="IPR013096">
    <property type="entry name" value="Cupin_2"/>
</dbReference>
<dbReference type="AlphaFoldDB" id="A0A6A6WPU4"/>
<dbReference type="OrthoDB" id="5840532at2759"/>
<proteinExistence type="predicted"/>
<protein>
    <recommendedName>
        <fullName evidence="1">Cupin type-2 domain-containing protein</fullName>
    </recommendedName>
</protein>
<gene>
    <name evidence="2" type="ORF">K505DRAFT_260584</name>
</gene>
<dbReference type="SUPFAM" id="SSF51182">
    <property type="entry name" value="RmlC-like cupins"/>
    <property type="match status" value="1"/>
</dbReference>
<dbReference type="InterPro" id="IPR014710">
    <property type="entry name" value="RmlC-like_jellyroll"/>
</dbReference>
<dbReference type="InterPro" id="IPR047142">
    <property type="entry name" value="OryJ/VirC-like"/>
</dbReference>
<dbReference type="EMBL" id="MU002544">
    <property type="protein sequence ID" value="KAF2786120.1"/>
    <property type="molecule type" value="Genomic_DNA"/>
</dbReference>
<dbReference type="PANTHER" id="PTHR36156:SF2">
    <property type="entry name" value="CUPIN TYPE-2 DOMAIN-CONTAINING PROTEIN"/>
    <property type="match status" value="1"/>
</dbReference>
<feature type="domain" description="Cupin type-2" evidence="1">
    <location>
        <begin position="84"/>
        <end position="152"/>
    </location>
</feature>
<organism evidence="2 3">
    <name type="scientific">Melanomma pulvis-pyrius CBS 109.77</name>
    <dbReference type="NCBI Taxonomy" id="1314802"/>
    <lineage>
        <taxon>Eukaryota</taxon>
        <taxon>Fungi</taxon>
        <taxon>Dikarya</taxon>
        <taxon>Ascomycota</taxon>
        <taxon>Pezizomycotina</taxon>
        <taxon>Dothideomycetes</taxon>
        <taxon>Pleosporomycetidae</taxon>
        <taxon>Pleosporales</taxon>
        <taxon>Melanommataceae</taxon>
        <taxon>Melanomma</taxon>
    </lineage>
</organism>
<name>A0A6A6WPU4_9PLEO</name>
<reference evidence="2" key="1">
    <citation type="journal article" date="2020" name="Stud. Mycol.">
        <title>101 Dothideomycetes genomes: a test case for predicting lifestyles and emergence of pathogens.</title>
        <authorList>
            <person name="Haridas S."/>
            <person name="Albert R."/>
            <person name="Binder M."/>
            <person name="Bloem J."/>
            <person name="Labutti K."/>
            <person name="Salamov A."/>
            <person name="Andreopoulos B."/>
            <person name="Baker S."/>
            <person name="Barry K."/>
            <person name="Bills G."/>
            <person name="Bluhm B."/>
            <person name="Cannon C."/>
            <person name="Castanera R."/>
            <person name="Culley D."/>
            <person name="Daum C."/>
            <person name="Ezra D."/>
            <person name="Gonzalez J."/>
            <person name="Henrissat B."/>
            <person name="Kuo A."/>
            <person name="Liang C."/>
            <person name="Lipzen A."/>
            <person name="Lutzoni F."/>
            <person name="Magnuson J."/>
            <person name="Mondo S."/>
            <person name="Nolan M."/>
            <person name="Ohm R."/>
            <person name="Pangilinan J."/>
            <person name="Park H.-J."/>
            <person name="Ramirez L."/>
            <person name="Alfaro M."/>
            <person name="Sun H."/>
            <person name="Tritt A."/>
            <person name="Yoshinaga Y."/>
            <person name="Zwiers L.-H."/>
            <person name="Turgeon B."/>
            <person name="Goodwin S."/>
            <person name="Spatafora J."/>
            <person name="Crous P."/>
            <person name="Grigoriev I."/>
        </authorList>
    </citation>
    <scope>NUCLEOTIDE SEQUENCE</scope>
    <source>
        <strain evidence="2">CBS 109.77</strain>
    </source>
</reference>
<dbReference type="CDD" id="cd02231">
    <property type="entry name" value="cupin_BLL6423-like"/>
    <property type="match status" value="1"/>
</dbReference>
<dbReference type="Pfam" id="PF07883">
    <property type="entry name" value="Cupin_2"/>
    <property type="match status" value="1"/>
</dbReference>
<evidence type="ECO:0000313" key="3">
    <source>
        <dbReference type="Proteomes" id="UP000799757"/>
    </source>
</evidence>
<dbReference type="Gene3D" id="2.60.120.10">
    <property type="entry name" value="Jelly Rolls"/>
    <property type="match status" value="1"/>
</dbReference>
<sequence length="180" mass="19325">MSTTNPLPALKRYITTHSPTGKAIFSTSLPEDNTFNAGRGNVSDAYATQGFPPDLNSDQDIDVYKSILSNPTGIAVPNGSVLRFVDVSPAAFIPLHRTVSLDYGIVISGEVELILDSGESRLLKPGDLAIQRGTMHAWKNGSETEWARMVFVVTDCKPITVNGATLAEDLRSFQAGLASE</sequence>